<dbReference type="RefSeq" id="XP_024666043.1">
    <property type="nucleotide sequence ID" value="XM_024810275.1"/>
</dbReference>
<keyword evidence="2 5" id="KW-0547">Nucleotide-binding</keyword>
<dbReference type="GeneID" id="36517466"/>
<dbReference type="EMBL" id="NDIQ01000022">
    <property type="protein sequence ID" value="PRT56098.1"/>
    <property type="molecule type" value="Genomic_DNA"/>
</dbReference>
<dbReference type="PANTHER" id="PTHR48016">
    <property type="entry name" value="MAP KINASE KINASE KINASE SSK2-RELATED-RELATED"/>
    <property type="match status" value="1"/>
</dbReference>
<feature type="compositionally biased region" description="Acidic residues" evidence="6">
    <location>
        <begin position="494"/>
        <end position="505"/>
    </location>
</feature>
<dbReference type="InterPro" id="IPR050538">
    <property type="entry name" value="MAP_kinase_kinase_kinase"/>
</dbReference>
<evidence type="ECO:0000256" key="2">
    <source>
        <dbReference type="ARBA" id="ARBA00022741"/>
    </source>
</evidence>
<sequence>METFMDDSLIPDFSQSPRVPNSSFGPYPAMVRHLSDKSTEKTGDDSMEYFSAGSPSQTSFDRTNESMTTSGRRLVESNSHMSRPRNDSLSTKDWPQERVISWLKQHRFSAEWIDAFAAAHIENETFLALANPKNFQKYNFNINDSPSRFFQLMATLSTEQLPESPAVSHTAISSPFSNGNPTAPTVSPWSSSSLSSPPGTFFPKRTQEKFLFLDKRLRPTRGQSNGPSILVTTDNISFTLVNILLCQNAKEVRMRILERLQLNSPGFRASVHLTDYFCVPGEALSDKQLWDVLSAAAGDIAKLYIGLESLDPSPAKFYGSSDDVLSPSGEIRQLPYPQTPSHLILSIPNPTGDYFASKPVASPAPTRHFVTSKAAQQSGVPLLSSPPVPAGSKNLPQITPDNVPFKRIASIRRKGPSLSRENSDASLLPMRTAPKPPLARQNSARYRPELSPVAQSPQRTVPRKEVQTSVEPDPPLTAPRETDEETAFSWDSAPELEDSDDEGSDDGLWAMKPQTGSYVPTTDSEGHSTGITPNNYTARPPTEVLLENLDQFFPNTDLDRPVIQQRHRKGNSSSSLSSPQSAEKTTVASPASNVSTSSKSPKGEVGRIKSIRVVAREASRRMHGGTSLLRRKSTKMWGQKVVEVEKGHTITLRDRKQYVWVRGELLGRGTFGKVYLGLNLTTGDMLAVKQVEAPRQLSKSHATQNSIDTLFSEVETMKDLDHLNIVQYLGFEAREDMYNLFLEYVPGGSVKAILDHYGRFPEQIIRNLNTQVLDGLAYLHSRGILHRDLKADNLLLDLDGTIKISDFGISKRSRDIYSNNAEMSMQGTIFWMAPEVIHNVVKNEKQGYSAKVDVWSLGCVILEMFAGRRPWSTEEAVGALYKLGSSKQAPPIPDDTLPYVSTLGKNFLDACFIIDPSERPTARELLNHTFAERDPNFKFSETALGKFLIQSTPKRVPHV</sequence>
<dbReference type="PROSITE" id="PS50011">
    <property type="entry name" value="PROTEIN_KINASE_DOM"/>
    <property type="match status" value="1"/>
</dbReference>
<evidence type="ECO:0000256" key="3">
    <source>
        <dbReference type="ARBA" id="ARBA00022777"/>
    </source>
</evidence>
<evidence type="ECO:0000256" key="6">
    <source>
        <dbReference type="SAM" id="MobiDB-lite"/>
    </source>
</evidence>
<feature type="region of interest" description="Disordered" evidence="6">
    <location>
        <begin position="372"/>
        <end position="539"/>
    </location>
</feature>
<dbReference type="InterPro" id="IPR011009">
    <property type="entry name" value="Kinase-like_dom_sf"/>
</dbReference>
<dbReference type="Proteomes" id="UP000238350">
    <property type="component" value="Unassembled WGS sequence"/>
</dbReference>
<evidence type="ECO:0000313" key="8">
    <source>
        <dbReference type="EMBL" id="PRT56098.1"/>
    </source>
</evidence>
<evidence type="ECO:0000256" key="4">
    <source>
        <dbReference type="ARBA" id="ARBA00022840"/>
    </source>
</evidence>
<proteinExistence type="predicted"/>
<feature type="region of interest" description="Disordered" evidence="6">
    <location>
        <begin position="169"/>
        <end position="191"/>
    </location>
</feature>
<feature type="compositionally biased region" description="Polar residues" evidence="6">
    <location>
        <begin position="13"/>
        <end position="24"/>
    </location>
</feature>
<dbReference type="PROSITE" id="PS00108">
    <property type="entry name" value="PROTEIN_KINASE_ST"/>
    <property type="match status" value="1"/>
</dbReference>
<feature type="compositionally biased region" description="Polar residues" evidence="6">
    <location>
        <begin position="53"/>
        <end position="91"/>
    </location>
</feature>
<reference evidence="8 9" key="1">
    <citation type="submission" date="2017-04" db="EMBL/GenBank/DDBJ databases">
        <title>Genome sequencing of [Candida] sorbophila.</title>
        <authorList>
            <person name="Ahn J.O."/>
        </authorList>
    </citation>
    <scope>NUCLEOTIDE SEQUENCE [LARGE SCALE GENOMIC DNA]</scope>
    <source>
        <strain evidence="8 9">DS02</strain>
    </source>
</reference>
<dbReference type="PROSITE" id="PS00107">
    <property type="entry name" value="PROTEIN_KINASE_ATP"/>
    <property type="match status" value="1"/>
</dbReference>
<dbReference type="Gene3D" id="1.10.510.10">
    <property type="entry name" value="Transferase(Phosphotransferase) domain 1"/>
    <property type="match status" value="1"/>
</dbReference>
<keyword evidence="3 8" id="KW-0418">Kinase</keyword>
<dbReference type="FunFam" id="1.10.510.10:FF:000182">
    <property type="entry name" value="MAP kinase kinase kinase mkh1"/>
    <property type="match status" value="1"/>
</dbReference>
<dbReference type="GO" id="GO:0004672">
    <property type="term" value="F:protein kinase activity"/>
    <property type="evidence" value="ECO:0007669"/>
    <property type="project" value="InterPro"/>
</dbReference>
<evidence type="ECO:0000256" key="1">
    <source>
        <dbReference type="ARBA" id="ARBA00022679"/>
    </source>
</evidence>
<dbReference type="PANTHER" id="PTHR48016:SF48">
    <property type="entry name" value="SERINE_THREONINE-PROTEIN KINASE BCK1_SLK1_SSP31"/>
    <property type="match status" value="1"/>
</dbReference>
<comment type="caution">
    <text evidence="8">The sequence shown here is derived from an EMBL/GenBank/DDBJ whole genome shotgun (WGS) entry which is preliminary data.</text>
</comment>
<feature type="compositionally biased region" description="Polar residues" evidence="6">
    <location>
        <begin position="170"/>
        <end position="185"/>
    </location>
</feature>
<keyword evidence="9" id="KW-1185">Reference proteome</keyword>
<feature type="region of interest" description="Disordered" evidence="6">
    <location>
        <begin position="564"/>
        <end position="608"/>
    </location>
</feature>
<feature type="domain" description="Protein kinase" evidence="7">
    <location>
        <begin position="660"/>
        <end position="931"/>
    </location>
</feature>
<organism evidence="8 9">
    <name type="scientific">Wickerhamiella sorbophila</name>
    <dbReference type="NCBI Taxonomy" id="45607"/>
    <lineage>
        <taxon>Eukaryota</taxon>
        <taxon>Fungi</taxon>
        <taxon>Dikarya</taxon>
        <taxon>Ascomycota</taxon>
        <taxon>Saccharomycotina</taxon>
        <taxon>Dipodascomycetes</taxon>
        <taxon>Dipodascales</taxon>
        <taxon>Trichomonascaceae</taxon>
        <taxon>Wickerhamiella</taxon>
    </lineage>
</organism>
<dbReference type="InterPro" id="IPR000719">
    <property type="entry name" value="Prot_kinase_dom"/>
</dbReference>
<dbReference type="GO" id="GO:0005524">
    <property type="term" value="F:ATP binding"/>
    <property type="evidence" value="ECO:0007669"/>
    <property type="project" value="UniProtKB-UniRule"/>
</dbReference>
<feature type="compositionally biased region" description="Polar residues" evidence="6">
    <location>
        <begin position="582"/>
        <end position="600"/>
    </location>
</feature>
<gene>
    <name evidence="8" type="ORF">B9G98_03718</name>
</gene>
<feature type="binding site" evidence="5">
    <location>
        <position position="689"/>
    </location>
    <ligand>
        <name>ATP</name>
        <dbReference type="ChEBI" id="CHEBI:30616"/>
    </ligand>
</feature>
<dbReference type="STRING" id="45607.A0A2T0FM83"/>
<keyword evidence="4 5" id="KW-0067">ATP-binding</keyword>
<feature type="compositionally biased region" description="Low complexity" evidence="6">
    <location>
        <begin position="572"/>
        <end position="581"/>
    </location>
</feature>
<feature type="compositionally biased region" description="Basic and acidic residues" evidence="6">
    <location>
        <begin position="33"/>
        <end position="44"/>
    </location>
</feature>
<feature type="region of interest" description="Disordered" evidence="6">
    <location>
        <begin position="1"/>
        <end position="91"/>
    </location>
</feature>
<dbReference type="InterPro" id="IPR017441">
    <property type="entry name" value="Protein_kinase_ATP_BS"/>
</dbReference>
<dbReference type="SUPFAM" id="SSF56112">
    <property type="entry name" value="Protein kinase-like (PK-like)"/>
    <property type="match status" value="1"/>
</dbReference>
<protein>
    <submittedName>
        <fullName evidence="8">Serine/threonine-protein kinase BCK1/SLK1/SSP31</fullName>
    </submittedName>
</protein>
<dbReference type="AlphaFoldDB" id="A0A2T0FM83"/>
<feature type="compositionally biased region" description="Polar residues" evidence="6">
    <location>
        <begin position="514"/>
        <end position="537"/>
    </location>
</feature>
<dbReference type="GO" id="GO:0000165">
    <property type="term" value="P:MAPK cascade"/>
    <property type="evidence" value="ECO:0007669"/>
    <property type="project" value="UniProtKB-ARBA"/>
</dbReference>
<dbReference type="Pfam" id="PF00069">
    <property type="entry name" value="Pkinase"/>
    <property type="match status" value="1"/>
</dbReference>
<name>A0A2T0FM83_9ASCO</name>
<evidence type="ECO:0000256" key="5">
    <source>
        <dbReference type="PROSITE-ProRule" id="PRU10141"/>
    </source>
</evidence>
<evidence type="ECO:0000259" key="7">
    <source>
        <dbReference type="PROSITE" id="PS50011"/>
    </source>
</evidence>
<dbReference type="OrthoDB" id="266718at2759"/>
<accession>A0A2T0FM83</accession>
<dbReference type="InterPro" id="IPR008271">
    <property type="entry name" value="Ser/Thr_kinase_AS"/>
</dbReference>
<evidence type="ECO:0000313" key="9">
    <source>
        <dbReference type="Proteomes" id="UP000238350"/>
    </source>
</evidence>
<dbReference type="SMART" id="SM00220">
    <property type="entry name" value="S_TKc"/>
    <property type="match status" value="1"/>
</dbReference>
<keyword evidence="1" id="KW-0808">Transferase</keyword>